<gene>
    <name evidence="4" type="ORF">LKD48_03280</name>
</gene>
<dbReference type="InterPro" id="IPR036894">
    <property type="entry name" value="YbaB-like_sf"/>
</dbReference>
<evidence type="ECO:0000313" key="4">
    <source>
        <dbReference type="EMBL" id="MCC2220668.1"/>
    </source>
</evidence>
<organism evidence="4 5">
    <name type="scientific">Anthropogastromicrobium aceti</name>
    <dbReference type="NCBI Taxonomy" id="2981768"/>
    <lineage>
        <taxon>Bacteria</taxon>
        <taxon>Bacillati</taxon>
        <taxon>Bacillota</taxon>
        <taxon>Clostridia</taxon>
        <taxon>Lachnospirales</taxon>
        <taxon>Lachnospiraceae</taxon>
        <taxon>Anthropogastromicrobium</taxon>
    </lineage>
</organism>
<keyword evidence="3" id="KW-0175">Coiled coil</keyword>
<keyword evidence="5" id="KW-1185">Reference proteome</keyword>
<keyword evidence="1 2" id="KW-0238">DNA-binding</keyword>
<dbReference type="NCBIfam" id="TIGR00103">
    <property type="entry name" value="DNA_YbaB_EbfC"/>
    <property type="match status" value="1"/>
</dbReference>
<dbReference type="GO" id="GO:0003677">
    <property type="term" value="F:DNA binding"/>
    <property type="evidence" value="ECO:0007669"/>
    <property type="project" value="UniProtKB-UniRule"/>
</dbReference>
<dbReference type="HAMAP" id="MF_00274">
    <property type="entry name" value="DNA_YbaB_EbfC"/>
    <property type="match status" value="1"/>
</dbReference>
<dbReference type="PIRSF" id="PIRSF004555">
    <property type="entry name" value="UCP004555"/>
    <property type="match status" value="1"/>
</dbReference>
<proteinExistence type="inferred from homology"/>
<dbReference type="RefSeq" id="WP_066556754.1">
    <property type="nucleotide sequence ID" value="NZ_JAJEQN010000006.1"/>
</dbReference>
<dbReference type="InterPro" id="IPR004401">
    <property type="entry name" value="YbaB/EbfC"/>
</dbReference>
<evidence type="ECO:0000256" key="3">
    <source>
        <dbReference type="SAM" id="Coils"/>
    </source>
</evidence>
<evidence type="ECO:0000313" key="5">
    <source>
        <dbReference type="Proteomes" id="UP001198200"/>
    </source>
</evidence>
<evidence type="ECO:0000256" key="2">
    <source>
        <dbReference type="HAMAP-Rule" id="MF_00274"/>
    </source>
</evidence>
<comment type="caution">
    <text evidence="4">The sequence shown here is derived from an EMBL/GenBank/DDBJ whole genome shotgun (WGS) entry which is preliminary data.</text>
</comment>
<accession>A0AAE3E1U4</accession>
<comment type="subunit">
    <text evidence="2">Homodimer.</text>
</comment>
<dbReference type="Proteomes" id="UP001198200">
    <property type="component" value="Unassembled WGS sequence"/>
</dbReference>
<dbReference type="PANTHER" id="PTHR33449:SF1">
    <property type="entry name" value="NUCLEOID-ASSOCIATED PROTEIN YBAB"/>
    <property type="match status" value="1"/>
</dbReference>
<comment type="function">
    <text evidence="2">Binds to DNA and alters its conformation. May be involved in regulation of gene expression, nucleoid organization and DNA protection.</text>
</comment>
<dbReference type="Pfam" id="PF02575">
    <property type="entry name" value="YbaB_DNA_bd"/>
    <property type="match status" value="1"/>
</dbReference>
<comment type="similarity">
    <text evidence="2">Belongs to the YbaB/EbfC family.</text>
</comment>
<dbReference type="EMBL" id="JAJEQN010000006">
    <property type="protein sequence ID" value="MCC2220668.1"/>
    <property type="molecule type" value="Genomic_DNA"/>
</dbReference>
<dbReference type="Gene3D" id="3.30.1310.10">
    <property type="entry name" value="Nucleoid-associated protein YbaB-like domain"/>
    <property type="match status" value="1"/>
</dbReference>
<evidence type="ECO:0000256" key="1">
    <source>
        <dbReference type="ARBA" id="ARBA00023125"/>
    </source>
</evidence>
<comment type="subcellular location">
    <subcellularLocation>
        <location evidence="2">Cytoplasm</location>
        <location evidence="2">Nucleoid</location>
    </subcellularLocation>
</comment>
<dbReference type="PANTHER" id="PTHR33449">
    <property type="entry name" value="NUCLEOID-ASSOCIATED PROTEIN YBAB"/>
    <property type="match status" value="1"/>
</dbReference>
<reference evidence="4 5" key="1">
    <citation type="submission" date="2021-10" db="EMBL/GenBank/DDBJ databases">
        <title>Anaerobic single-cell dispensing facilitates the cultivation of human gut bacteria.</title>
        <authorList>
            <person name="Afrizal A."/>
        </authorList>
    </citation>
    <scope>NUCLEOTIDE SEQUENCE [LARGE SCALE GENOMIC DNA]</scope>
    <source>
        <strain evidence="4 5">CLA-AA-H224</strain>
    </source>
</reference>
<name>A0AAE3E1U4_9FIRM</name>
<dbReference type="SUPFAM" id="SSF82607">
    <property type="entry name" value="YbaB-like"/>
    <property type="match status" value="1"/>
</dbReference>
<keyword evidence="2" id="KW-0963">Cytoplasm</keyword>
<sequence>MAKRGGFPGGMPGNMNNLMKQAQRMQRQMEEQQKELEEKEFTASVGGGVVKVTVSGKREVTNVELAEEAVDPDDIETLQDLIVAAVNEAMRQVDEASSQSMGKLAGGLGGSLGGLGGGFPF</sequence>
<dbReference type="AlphaFoldDB" id="A0AAE3E1U4"/>
<protein>
    <recommendedName>
        <fullName evidence="2">Nucleoid-associated protein LKD48_03280</fullName>
    </recommendedName>
</protein>
<dbReference type="GO" id="GO:0043590">
    <property type="term" value="C:bacterial nucleoid"/>
    <property type="evidence" value="ECO:0007669"/>
    <property type="project" value="UniProtKB-UniRule"/>
</dbReference>
<feature type="coiled-coil region" evidence="3">
    <location>
        <begin position="15"/>
        <end position="42"/>
    </location>
</feature>
<dbReference type="GO" id="GO:0005829">
    <property type="term" value="C:cytosol"/>
    <property type="evidence" value="ECO:0007669"/>
    <property type="project" value="TreeGrafter"/>
</dbReference>